<dbReference type="STRING" id="1547922.ISF6_3745"/>
<keyword evidence="2" id="KW-1185">Reference proteome</keyword>
<dbReference type="SUPFAM" id="SSF110087">
    <property type="entry name" value="DR1885-like metal-binding protein"/>
    <property type="match status" value="1"/>
</dbReference>
<dbReference type="InterPro" id="IPR007410">
    <property type="entry name" value="LpqE-like"/>
</dbReference>
<comment type="caution">
    <text evidence="1">The sequence shown here is derived from an EMBL/GenBank/DDBJ whole genome shotgun (WGS) entry which is preliminary data.</text>
</comment>
<dbReference type="AlphaFoldDB" id="A0A0K8P6H1"/>
<dbReference type="Pfam" id="PF04314">
    <property type="entry name" value="PCuAC"/>
    <property type="match status" value="1"/>
</dbReference>
<dbReference type="InterPro" id="IPR036182">
    <property type="entry name" value="PCuAC_sf"/>
</dbReference>
<protein>
    <submittedName>
        <fullName evidence="1">Uncharacterized protein</fullName>
    </submittedName>
</protein>
<dbReference type="Proteomes" id="UP000037660">
    <property type="component" value="Unassembled WGS sequence"/>
</dbReference>
<dbReference type="EMBL" id="BBYR01000059">
    <property type="protein sequence ID" value="GAP37800.1"/>
    <property type="molecule type" value="Genomic_DNA"/>
</dbReference>
<accession>A0A0K8P6H1</accession>
<evidence type="ECO:0000313" key="1">
    <source>
        <dbReference type="EMBL" id="GAP37800.1"/>
    </source>
</evidence>
<evidence type="ECO:0000313" key="2">
    <source>
        <dbReference type="Proteomes" id="UP000037660"/>
    </source>
</evidence>
<dbReference type="Gene3D" id="2.60.40.1890">
    <property type="entry name" value="PCu(A)C copper chaperone"/>
    <property type="match status" value="1"/>
</dbReference>
<reference evidence="2" key="1">
    <citation type="submission" date="2015-07" db="EMBL/GenBank/DDBJ databases">
        <title>Discovery of a poly(ethylene terephthalate assimilation.</title>
        <authorList>
            <person name="Yoshida S."/>
            <person name="Hiraga K."/>
            <person name="Takehana T."/>
            <person name="Taniguchi I."/>
            <person name="Yamaji H."/>
            <person name="Maeda Y."/>
            <person name="Toyohara K."/>
            <person name="Miyamoto K."/>
            <person name="Kimura Y."/>
            <person name="Oda K."/>
        </authorList>
    </citation>
    <scope>NUCLEOTIDE SEQUENCE [LARGE SCALE GENOMIC DNA]</scope>
    <source>
        <strain evidence="2">NBRC 110686 / TISTR 2288 / 201-F6</strain>
    </source>
</reference>
<reference evidence="1 2" key="2">
    <citation type="journal article" date="2016" name="Science">
        <title>A bacterium that degrades and assimilates poly(ethylene terephthalate).</title>
        <authorList>
            <person name="Yoshida S."/>
            <person name="Hiraga K."/>
            <person name="Takehana T."/>
            <person name="Taniguchi I."/>
            <person name="Yamaji H."/>
            <person name="Maeda Y."/>
            <person name="Toyohara K."/>
            <person name="Miyamoto K."/>
            <person name="Kimura Y."/>
            <person name="Oda K."/>
        </authorList>
    </citation>
    <scope>NUCLEOTIDE SEQUENCE [LARGE SCALE GENOMIC DNA]</scope>
    <source>
        <strain evidence="2">NBRC 110686 / TISTR 2288 / 201-F6</strain>
    </source>
</reference>
<organism evidence="1 2">
    <name type="scientific">Piscinibacter sakaiensis</name>
    <name type="common">Ideonella sakaiensis</name>
    <dbReference type="NCBI Taxonomy" id="1547922"/>
    <lineage>
        <taxon>Bacteria</taxon>
        <taxon>Pseudomonadati</taxon>
        <taxon>Pseudomonadota</taxon>
        <taxon>Betaproteobacteria</taxon>
        <taxon>Burkholderiales</taxon>
        <taxon>Sphaerotilaceae</taxon>
        <taxon>Piscinibacter</taxon>
    </lineage>
</organism>
<gene>
    <name evidence="1" type="ORF">ISF6_3745</name>
</gene>
<sequence>MTLRATEDMTLVGIKTASAKSVSLQLMTREGSVVRMDPVDSVPLAAGAPVTFKMGPGQHFMQLTGIGAGVRAGQVVTMIAIVQDPKSGIKQAVRFEARVRPPEGGHAEPHGEH</sequence>
<proteinExistence type="predicted"/>
<name>A0A0K8P6H1_PISS1</name>